<feature type="compositionally biased region" description="Pro residues" evidence="1">
    <location>
        <begin position="228"/>
        <end position="242"/>
    </location>
</feature>
<dbReference type="KEGG" id="snk:CP967_14250"/>
<feature type="region of interest" description="Disordered" evidence="1">
    <location>
        <begin position="203"/>
        <end position="242"/>
    </location>
</feature>
<dbReference type="AlphaFoldDB" id="A0A5J6FB89"/>
<dbReference type="EMBL" id="CP023702">
    <property type="protein sequence ID" value="QEU73017.1"/>
    <property type="molecule type" value="Genomic_DNA"/>
</dbReference>
<protein>
    <submittedName>
        <fullName evidence="2">MarR family transcriptional regulator</fullName>
    </submittedName>
</protein>
<reference evidence="2 3" key="1">
    <citation type="submission" date="2017-09" db="EMBL/GenBank/DDBJ databases">
        <authorList>
            <person name="Lee N."/>
            <person name="Cho B.-K."/>
        </authorList>
    </citation>
    <scope>NUCLEOTIDE SEQUENCE [LARGE SCALE GENOMIC DNA]</scope>
    <source>
        <strain evidence="2 3">ATCC 12769</strain>
    </source>
</reference>
<evidence type="ECO:0000256" key="1">
    <source>
        <dbReference type="SAM" id="MobiDB-lite"/>
    </source>
</evidence>
<sequence>MATQHPSAASRIPALSHPYPMANPGYGKRSVPGQPASSAGDFALLPDRERYIAGFIDHLPDGASMDVKSLAKQVPLYAQQAVGSALRALTVAGHLRRARCQVGDGDQVRWVFRTFWSRTARDNEWWISHLAAEGRKASPAAVTSPPPPARVPVEEPAPVEGPLPVAAPLVEGPVPVAALLAEGPLPVAVPPVAVPPAIVPSAVPQQRGPEPMAPPVPESAPEAVPGPASGPTPAPTPGPDAPSPAYLALARLGRTDARLVLSAADCAVLEGRAAEWLARGVDTAYLTRALTAGLPPQVDSPVGFLRRRLRDKIPPLVPPAAAPPAPGTPVRLVMVECAECGAPGRPEALPDGLCLPCHRSGTPEPVAPPAGGLAEAEVRSRAGQVRELLRAR</sequence>
<keyword evidence="3" id="KW-1185">Reference proteome</keyword>
<name>A0A5J6FB89_9ACTN</name>
<organism evidence="2 3">
    <name type="scientific">Streptomyces nitrosporeus</name>
    <dbReference type="NCBI Taxonomy" id="28894"/>
    <lineage>
        <taxon>Bacteria</taxon>
        <taxon>Bacillati</taxon>
        <taxon>Actinomycetota</taxon>
        <taxon>Actinomycetes</taxon>
        <taxon>Kitasatosporales</taxon>
        <taxon>Streptomycetaceae</taxon>
        <taxon>Streptomyces</taxon>
    </lineage>
</organism>
<dbReference type="OrthoDB" id="4350229at2"/>
<dbReference type="Proteomes" id="UP000326178">
    <property type="component" value="Chromosome"/>
</dbReference>
<feature type="region of interest" description="Disordered" evidence="1">
    <location>
        <begin position="136"/>
        <end position="156"/>
    </location>
</feature>
<dbReference type="RefSeq" id="WP_150488338.1">
    <property type="nucleotide sequence ID" value="NZ_BMUV01000020.1"/>
</dbReference>
<gene>
    <name evidence="2" type="ORF">CP967_14250</name>
</gene>
<evidence type="ECO:0000313" key="3">
    <source>
        <dbReference type="Proteomes" id="UP000326178"/>
    </source>
</evidence>
<proteinExistence type="predicted"/>
<accession>A0A5J6FB89</accession>
<evidence type="ECO:0000313" key="2">
    <source>
        <dbReference type="EMBL" id="QEU73017.1"/>
    </source>
</evidence>